<evidence type="ECO:0000256" key="1">
    <source>
        <dbReference type="ARBA" id="ARBA00022730"/>
    </source>
</evidence>
<comment type="function">
    <text evidence="5">This is one of the proteins that binds to the 5S RNA in the ribosome where it forms part of the central protuberance.</text>
</comment>
<sequence>MSEETLVAYKRTDMGKKAIQKLRRANRIPAVIYGGENNLNLEMDEVKTRQLLSRLTIAHKLLTLEIREPDAKKGEVRQVLLQDVQKHVHKPLLIHLDFRELNPERSINLRVPLRTVGESPGVRKGGVLQLVARDVPVSCKPNAIPDYVEVDVSTLDFGGNLRIQSVRLPEQVELRAKDNYSIASIVGRAVRIAQAAAAAEKP</sequence>
<evidence type="ECO:0000256" key="5">
    <source>
        <dbReference type="HAMAP-Rule" id="MF_01334"/>
    </source>
</evidence>
<dbReference type="Proteomes" id="UP000226525">
    <property type="component" value="Unassembled WGS sequence"/>
</dbReference>
<dbReference type="PANTHER" id="PTHR33284:SF1">
    <property type="entry name" value="RIBOSOMAL PROTEIN L25_GLN-TRNA SYNTHETASE, ANTI-CODON-BINDING DOMAIN-CONTAINING PROTEIN"/>
    <property type="match status" value="1"/>
</dbReference>
<dbReference type="PANTHER" id="PTHR33284">
    <property type="entry name" value="RIBOSOMAL PROTEIN L25/GLN-TRNA SYNTHETASE, ANTI-CODON-BINDING DOMAIN-CONTAINING PROTEIN"/>
    <property type="match status" value="1"/>
</dbReference>
<comment type="subunit">
    <text evidence="5">Part of the 50S ribosomal subunit; part of the 5S rRNA/L5/L18/L25 subcomplex. Contacts the 5S rRNA. Binds to the 5S rRNA independently of L5 and L18.</text>
</comment>
<dbReference type="AlphaFoldDB" id="A0A2D6YKM9"/>
<evidence type="ECO:0000256" key="2">
    <source>
        <dbReference type="ARBA" id="ARBA00022884"/>
    </source>
</evidence>
<keyword evidence="1 5" id="KW-0699">rRNA-binding</keyword>
<feature type="domain" description="Large ribosomal subunit protein bL25 beta" evidence="7">
    <location>
        <begin position="107"/>
        <end position="187"/>
    </location>
</feature>
<evidence type="ECO:0000259" key="7">
    <source>
        <dbReference type="Pfam" id="PF14693"/>
    </source>
</evidence>
<dbReference type="Gene3D" id="2.170.120.20">
    <property type="entry name" value="Ribosomal protein L25, beta domain"/>
    <property type="match status" value="1"/>
</dbReference>
<feature type="domain" description="Large ribosomal subunit protein bL25 L25" evidence="6">
    <location>
        <begin position="6"/>
        <end position="98"/>
    </location>
</feature>
<evidence type="ECO:0000259" key="6">
    <source>
        <dbReference type="Pfam" id="PF01386"/>
    </source>
</evidence>
<comment type="caution">
    <text evidence="8">The sequence shown here is derived from an EMBL/GenBank/DDBJ whole genome shotgun (WGS) entry which is preliminary data.</text>
</comment>
<dbReference type="SUPFAM" id="SSF50715">
    <property type="entry name" value="Ribosomal protein L25-like"/>
    <property type="match status" value="1"/>
</dbReference>
<dbReference type="InterPro" id="IPR011035">
    <property type="entry name" value="Ribosomal_bL25/Gln-tRNA_synth"/>
</dbReference>
<evidence type="ECO:0000313" key="8">
    <source>
        <dbReference type="EMBL" id="MAH63665.1"/>
    </source>
</evidence>
<gene>
    <name evidence="5" type="primary">rplY</name>
    <name evidence="5" type="synonym">ctc</name>
    <name evidence="8" type="ORF">CMN54_09520</name>
</gene>
<dbReference type="HAMAP" id="MF_01334">
    <property type="entry name" value="Ribosomal_bL25_CTC"/>
    <property type="match status" value="1"/>
</dbReference>
<evidence type="ECO:0000313" key="9">
    <source>
        <dbReference type="Proteomes" id="UP000226525"/>
    </source>
</evidence>
<dbReference type="InterPro" id="IPR029751">
    <property type="entry name" value="Ribosomal_L25_dom"/>
</dbReference>
<evidence type="ECO:0000256" key="3">
    <source>
        <dbReference type="ARBA" id="ARBA00022980"/>
    </source>
</evidence>
<dbReference type="CDD" id="cd00495">
    <property type="entry name" value="Ribosomal_L25_TL5_CTC"/>
    <property type="match status" value="1"/>
</dbReference>
<dbReference type="InterPro" id="IPR020930">
    <property type="entry name" value="Ribosomal_uL5_bac-type"/>
</dbReference>
<dbReference type="Pfam" id="PF14693">
    <property type="entry name" value="Ribosomal_TL5_C"/>
    <property type="match status" value="1"/>
</dbReference>
<comment type="similarity">
    <text evidence="5">Belongs to the bacterial ribosomal protein bL25 family. CTC subfamily.</text>
</comment>
<dbReference type="GO" id="GO:0022625">
    <property type="term" value="C:cytosolic large ribosomal subunit"/>
    <property type="evidence" value="ECO:0007669"/>
    <property type="project" value="TreeGrafter"/>
</dbReference>
<dbReference type="Gene3D" id="2.40.240.10">
    <property type="entry name" value="Ribosomal Protein L25, Chain P"/>
    <property type="match status" value="1"/>
</dbReference>
<accession>A0A2D6YKM9</accession>
<dbReference type="InterPro" id="IPR020057">
    <property type="entry name" value="Ribosomal_bL25_b-dom"/>
</dbReference>
<reference evidence="9" key="1">
    <citation type="submission" date="2017-09" db="EMBL/GenBank/DDBJ databases">
        <title>The Reconstruction of 2,631 Draft Metagenome-Assembled Genomes from the Global Oceans.</title>
        <authorList>
            <person name="Tully B.J."/>
            <person name="Graham E.D."/>
            <person name="Heidelberg J.F."/>
        </authorList>
    </citation>
    <scope>NUCLEOTIDE SEQUENCE [LARGE SCALE GENOMIC DNA]</scope>
</reference>
<dbReference type="GO" id="GO:0003735">
    <property type="term" value="F:structural constituent of ribosome"/>
    <property type="evidence" value="ECO:0007669"/>
    <property type="project" value="InterPro"/>
</dbReference>
<evidence type="ECO:0000256" key="4">
    <source>
        <dbReference type="ARBA" id="ARBA00023274"/>
    </source>
</evidence>
<dbReference type="NCBIfam" id="TIGR00731">
    <property type="entry name" value="bL25_bact_ctc"/>
    <property type="match status" value="1"/>
</dbReference>
<dbReference type="EMBL" id="NZEX01000105">
    <property type="protein sequence ID" value="MAH63665.1"/>
    <property type="molecule type" value="Genomic_DNA"/>
</dbReference>
<dbReference type="InterPro" id="IPR037121">
    <property type="entry name" value="Ribosomal_bL25_C"/>
</dbReference>
<dbReference type="GO" id="GO:0006412">
    <property type="term" value="P:translation"/>
    <property type="evidence" value="ECO:0007669"/>
    <property type="project" value="UniProtKB-UniRule"/>
</dbReference>
<keyword evidence="4 5" id="KW-0687">Ribonucleoprotein</keyword>
<keyword evidence="3 5" id="KW-0689">Ribosomal protein</keyword>
<dbReference type="InterPro" id="IPR001021">
    <property type="entry name" value="Ribosomal_bL25_long"/>
</dbReference>
<proteinExistence type="inferred from homology"/>
<name>A0A2D6YKM9_9DELT</name>
<keyword evidence="2 5" id="KW-0694">RNA-binding</keyword>
<dbReference type="Pfam" id="PF01386">
    <property type="entry name" value="Ribosomal_L25p"/>
    <property type="match status" value="1"/>
</dbReference>
<organism evidence="8 9">
    <name type="scientific">SAR324 cluster bacterium</name>
    <dbReference type="NCBI Taxonomy" id="2024889"/>
    <lineage>
        <taxon>Bacteria</taxon>
        <taxon>Deltaproteobacteria</taxon>
        <taxon>SAR324 cluster</taxon>
    </lineage>
</organism>
<protein>
    <recommendedName>
        <fullName evidence="5">Large ribosomal subunit protein bL25</fullName>
    </recommendedName>
    <alternativeName>
        <fullName evidence="5">General stress protein CTC</fullName>
    </alternativeName>
</protein>
<dbReference type="GO" id="GO:0008097">
    <property type="term" value="F:5S rRNA binding"/>
    <property type="evidence" value="ECO:0007669"/>
    <property type="project" value="InterPro"/>
</dbReference>
<dbReference type="InterPro" id="IPR020056">
    <property type="entry name" value="Rbsml_bL25/Gln-tRNA_synth_N"/>
</dbReference>